<keyword evidence="1 2" id="KW-0238">DNA-binding</keyword>
<dbReference type="InterPro" id="IPR009057">
    <property type="entry name" value="Homeodomain-like_sf"/>
</dbReference>
<dbReference type="PRINTS" id="PR00455">
    <property type="entry name" value="HTHTETR"/>
</dbReference>
<dbReference type="PROSITE" id="PS01081">
    <property type="entry name" value="HTH_TETR_1"/>
    <property type="match status" value="1"/>
</dbReference>
<gene>
    <name evidence="4" type="ORF">J4E96_11215</name>
</gene>
<dbReference type="SUPFAM" id="SSF46689">
    <property type="entry name" value="Homeodomain-like"/>
    <property type="match status" value="1"/>
</dbReference>
<dbReference type="InterPro" id="IPR001647">
    <property type="entry name" value="HTH_TetR"/>
</dbReference>
<evidence type="ECO:0000313" key="5">
    <source>
        <dbReference type="Proteomes" id="UP000663937"/>
    </source>
</evidence>
<dbReference type="KEGG" id="psic:J4E96_11215"/>
<dbReference type="PANTHER" id="PTHR30055">
    <property type="entry name" value="HTH-TYPE TRANSCRIPTIONAL REGULATOR RUTR"/>
    <property type="match status" value="1"/>
</dbReference>
<name>A0A8A4ZBV1_9MICO</name>
<feature type="DNA-binding region" description="H-T-H motif" evidence="2">
    <location>
        <begin position="43"/>
        <end position="62"/>
    </location>
</feature>
<keyword evidence="5" id="KW-1185">Reference proteome</keyword>
<organism evidence="4 5">
    <name type="scientific">Pengzhenrongella sicca</name>
    <dbReference type="NCBI Taxonomy" id="2819238"/>
    <lineage>
        <taxon>Bacteria</taxon>
        <taxon>Bacillati</taxon>
        <taxon>Actinomycetota</taxon>
        <taxon>Actinomycetes</taxon>
        <taxon>Micrococcales</taxon>
        <taxon>Pengzhenrongella</taxon>
    </lineage>
</organism>
<dbReference type="AlphaFoldDB" id="A0A8A4ZBV1"/>
<dbReference type="Proteomes" id="UP000663937">
    <property type="component" value="Chromosome"/>
</dbReference>
<evidence type="ECO:0000256" key="1">
    <source>
        <dbReference type="ARBA" id="ARBA00023125"/>
    </source>
</evidence>
<evidence type="ECO:0000259" key="3">
    <source>
        <dbReference type="PROSITE" id="PS50977"/>
    </source>
</evidence>
<dbReference type="GO" id="GO:0000976">
    <property type="term" value="F:transcription cis-regulatory region binding"/>
    <property type="evidence" value="ECO:0007669"/>
    <property type="project" value="TreeGrafter"/>
</dbReference>
<dbReference type="SUPFAM" id="SSF48498">
    <property type="entry name" value="Tetracyclin repressor-like, C-terminal domain"/>
    <property type="match status" value="1"/>
</dbReference>
<protein>
    <submittedName>
        <fullName evidence="4">TetR/AcrR family transcriptional regulator</fullName>
    </submittedName>
</protein>
<dbReference type="Pfam" id="PF00440">
    <property type="entry name" value="TetR_N"/>
    <property type="match status" value="1"/>
</dbReference>
<dbReference type="GO" id="GO:0003700">
    <property type="term" value="F:DNA-binding transcription factor activity"/>
    <property type="evidence" value="ECO:0007669"/>
    <property type="project" value="TreeGrafter"/>
</dbReference>
<dbReference type="InterPro" id="IPR050109">
    <property type="entry name" value="HTH-type_TetR-like_transc_reg"/>
</dbReference>
<proteinExistence type="predicted"/>
<sequence>MTVAAPAALVGRPTRAGGQSPVASRILAVAGPLFYADGIRAISADRIIAGAGVTKATFYRHFPTKDHLVVAYLGAVADAERLAMARWRADLPGRPGEVLRAYARALGDEACGPGHRGCPFLNAMTEYPEPAHPVRVVVARHRRWLRDVAAELVAELGVDDPPRVALQLVLLRDGAMSWAADPEQDARAGAQEVSAALLAAGRAVVGAGALS</sequence>
<accession>A0A8A4ZBV1</accession>
<feature type="domain" description="HTH tetR-type" evidence="3">
    <location>
        <begin position="20"/>
        <end position="80"/>
    </location>
</feature>
<dbReference type="InterPro" id="IPR036271">
    <property type="entry name" value="Tet_transcr_reg_TetR-rel_C_sf"/>
</dbReference>
<dbReference type="PROSITE" id="PS50977">
    <property type="entry name" value="HTH_TETR_2"/>
    <property type="match status" value="1"/>
</dbReference>
<dbReference type="Gene3D" id="1.10.357.10">
    <property type="entry name" value="Tetracycline Repressor, domain 2"/>
    <property type="match status" value="1"/>
</dbReference>
<dbReference type="EMBL" id="CP071868">
    <property type="protein sequence ID" value="QTE27977.1"/>
    <property type="molecule type" value="Genomic_DNA"/>
</dbReference>
<evidence type="ECO:0000313" key="4">
    <source>
        <dbReference type="EMBL" id="QTE27977.1"/>
    </source>
</evidence>
<reference evidence="4" key="1">
    <citation type="submission" date="2021-03" db="EMBL/GenBank/DDBJ databases">
        <title>Pengzhenrongella sicca gen. nov., sp. nov., a new member of suborder Micrococcineae isolated from High-Arctic tundra soil.</title>
        <authorList>
            <person name="Peng F."/>
        </authorList>
    </citation>
    <scope>NUCLEOTIDE SEQUENCE</scope>
    <source>
        <strain evidence="4">LRZ-2</strain>
    </source>
</reference>
<dbReference type="PANTHER" id="PTHR30055:SF200">
    <property type="entry name" value="HTH-TYPE TRANSCRIPTIONAL REPRESSOR BDCR"/>
    <property type="match status" value="1"/>
</dbReference>
<evidence type="ECO:0000256" key="2">
    <source>
        <dbReference type="PROSITE-ProRule" id="PRU00335"/>
    </source>
</evidence>
<dbReference type="InterPro" id="IPR023772">
    <property type="entry name" value="DNA-bd_HTH_TetR-type_CS"/>
</dbReference>
<dbReference type="RefSeq" id="WP_227422202.1">
    <property type="nucleotide sequence ID" value="NZ_CP071868.1"/>
</dbReference>